<protein>
    <submittedName>
        <fullName evidence="1">Uncharacterized protein</fullName>
    </submittedName>
</protein>
<keyword evidence="2" id="KW-1185">Reference proteome</keyword>
<dbReference type="EMBL" id="MU827342">
    <property type="protein sequence ID" value="KAJ7353762.1"/>
    <property type="molecule type" value="Genomic_DNA"/>
</dbReference>
<evidence type="ECO:0000313" key="1">
    <source>
        <dbReference type="EMBL" id="KAJ7353762.1"/>
    </source>
</evidence>
<organism evidence="1 2">
    <name type="scientific">Desmophyllum pertusum</name>
    <dbReference type="NCBI Taxonomy" id="174260"/>
    <lineage>
        <taxon>Eukaryota</taxon>
        <taxon>Metazoa</taxon>
        <taxon>Cnidaria</taxon>
        <taxon>Anthozoa</taxon>
        <taxon>Hexacorallia</taxon>
        <taxon>Scleractinia</taxon>
        <taxon>Caryophylliina</taxon>
        <taxon>Caryophylliidae</taxon>
        <taxon>Desmophyllum</taxon>
    </lineage>
</organism>
<accession>A0A9X0CHV2</accession>
<proteinExistence type="predicted"/>
<name>A0A9X0CHV2_9CNID</name>
<gene>
    <name evidence="1" type="ORF">OS493_032633</name>
</gene>
<sequence>MWKLCLPTLVSEKASWCEDGCLGTPKQGLGRTRDIEINLYFCGIRKFKHDAIPIMASSLIARMFFAFSITQYLQDTLSYKATHPQIVVGSPSSTPKKNSAFKPTTKDRILCSSQVLKVLNAIHDELLFPRDGRLGIQISCTPPAPYVMPNNSFGYFGWLLGKDHGTLDNRDCGMMGNESLYSLHQTPFLFLLKECSFSKSTNEEHGFALLTTVGFVVSRVCYMCFLVLSTTGVNIVPFITLELRERYSLFFQLNLFPSIAFRIAGLRS</sequence>
<dbReference type="AlphaFoldDB" id="A0A9X0CHV2"/>
<dbReference type="Proteomes" id="UP001163046">
    <property type="component" value="Unassembled WGS sequence"/>
</dbReference>
<reference evidence="1" key="1">
    <citation type="submission" date="2023-01" db="EMBL/GenBank/DDBJ databases">
        <title>Genome assembly of the deep-sea coral Lophelia pertusa.</title>
        <authorList>
            <person name="Herrera S."/>
            <person name="Cordes E."/>
        </authorList>
    </citation>
    <scope>NUCLEOTIDE SEQUENCE</scope>
    <source>
        <strain evidence="1">USNM1676648</strain>
        <tissue evidence="1">Polyp</tissue>
    </source>
</reference>
<evidence type="ECO:0000313" key="2">
    <source>
        <dbReference type="Proteomes" id="UP001163046"/>
    </source>
</evidence>
<comment type="caution">
    <text evidence="1">The sequence shown here is derived from an EMBL/GenBank/DDBJ whole genome shotgun (WGS) entry which is preliminary data.</text>
</comment>